<accession>A0A4U5MS00</accession>
<reference evidence="2 3" key="2">
    <citation type="journal article" date="2019" name="G3 (Bethesda)">
        <title>Hybrid Assembly of the Genome of the Entomopathogenic Nematode Steinernema carpocapsae Identifies the X-Chromosome.</title>
        <authorList>
            <person name="Serra L."/>
            <person name="Macchietto M."/>
            <person name="Macias-Munoz A."/>
            <person name="McGill C.J."/>
            <person name="Rodriguez I.M."/>
            <person name="Rodriguez B."/>
            <person name="Murad R."/>
            <person name="Mortazavi A."/>
        </authorList>
    </citation>
    <scope>NUCLEOTIDE SEQUENCE [LARGE SCALE GENOMIC DNA]</scope>
    <source>
        <strain evidence="2 3">ALL</strain>
    </source>
</reference>
<reference evidence="2 3" key="1">
    <citation type="journal article" date="2015" name="Genome Biol.">
        <title>Comparative genomics of Steinernema reveals deeply conserved gene regulatory networks.</title>
        <authorList>
            <person name="Dillman A.R."/>
            <person name="Macchietto M."/>
            <person name="Porter C.F."/>
            <person name="Rogers A."/>
            <person name="Williams B."/>
            <person name="Antoshechkin I."/>
            <person name="Lee M.M."/>
            <person name="Goodwin Z."/>
            <person name="Lu X."/>
            <person name="Lewis E.E."/>
            <person name="Goodrich-Blair H."/>
            <person name="Stock S.P."/>
            <person name="Adams B.J."/>
            <person name="Sternberg P.W."/>
            <person name="Mortazavi A."/>
        </authorList>
    </citation>
    <scope>NUCLEOTIDE SEQUENCE [LARGE SCALE GENOMIC DNA]</scope>
    <source>
        <strain evidence="2 3">ALL</strain>
    </source>
</reference>
<dbReference type="OrthoDB" id="10432843at2759"/>
<gene>
    <name evidence="2" type="ORF">L596_019900</name>
</gene>
<feature type="transmembrane region" description="Helical" evidence="1">
    <location>
        <begin position="247"/>
        <end position="270"/>
    </location>
</feature>
<feature type="transmembrane region" description="Helical" evidence="1">
    <location>
        <begin position="39"/>
        <end position="56"/>
    </location>
</feature>
<keyword evidence="1" id="KW-1133">Transmembrane helix</keyword>
<comment type="caution">
    <text evidence="2">The sequence shown here is derived from an EMBL/GenBank/DDBJ whole genome shotgun (WGS) entry which is preliminary data.</text>
</comment>
<feature type="transmembrane region" description="Helical" evidence="1">
    <location>
        <begin position="12"/>
        <end position="33"/>
    </location>
</feature>
<dbReference type="Proteomes" id="UP000298663">
    <property type="component" value="Unassembled WGS sequence"/>
</dbReference>
<organism evidence="2 3">
    <name type="scientific">Steinernema carpocapsae</name>
    <name type="common">Entomopathogenic nematode</name>
    <dbReference type="NCBI Taxonomy" id="34508"/>
    <lineage>
        <taxon>Eukaryota</taxon>
        <taxon>Metazoa</taxon>
        <taxon>Ecdysozoa</taxon>
        <taxon>Nematoda</taxon>
        <taxon>Chromadorea</taxon>
        <taxon>Rhabditida</taxon>
        <taxon>Tylenchina</taxon>
        <taxon>Panagrolaimomorpha</taxon>
        <taxon>Strongyloidoidea</taxon>
        <taxon>Steinernematidae</taxon>
        <taxon>Steinernema</taxon>
    </lineage>
</organism>
<feature type="transmembrane region" description="Helical" evidence="1">
    <location>
        <begin position="63"/>
        <end position="86"/>
    </location>
</feature>
<proteinExistence type="predicted"/>
<keyword evidence="3" id="KW-1185">Reference proteome</keyword>
<feature type="transmembrane region" description="Helical" evidence="1">
    <location>
        <begin position="189"/>
        <end position="208"/>
    </location>
</feature>
<dbReference type="EMBL" id="AZBU02000006">
    <property type="protein sequence ID" value="TKR72461.1"/>
    <property type="molecule type" value="Genomic_DNA"/>
</dbReference>
<evidence type="ECO:0000256" key="1">
    <source>
        <dbReference type="SAM" id="Phobius"/>
    </source>
</evidence>
<name>A0A4U5MS00_STECR</name>
<feature type="transmembrane region" description="Helical" evidence="1">
    <location>
        <begin position="215"/>
        <end position="241"/>
    </location>
</feature>
<keyword evidence="1" id="KW-0472">Membrane</keyword>
<protein>
    <submittedName>
        <fullName evidence="2">Uncharacterized protein</fullName>
    </submittedName>
</protein>
<feature type="transmembrane region" description="Helical" evidence="1">
    <location>
        <begin position="106"/>
        <end position="126"/>
    </location>
</feature>
<feature type="transmembrane region" description="Helical" evidence="1">
    <location>
        <begin position="164"/>
        <end position="183"/>
    </location>
</feature>
<dbReference type="AlphaFoldDB" id="A0A4U5MS00"/>
<evidence type="ECO:0000313" key="3">
    <source>
        <dbReference type="Proteomes" id="UP000298663"/>
    </source>
</evidence>
<evidence type="ECO:0000313" key="2">
    <source>
        <dbReference type="EMBL" id="TKR72461.1"/>
    </source>
</evidence>
<sequence>MADHPSIEDKNRYLKLMYFASAAVYVVLCTLAFRIDWSIGVLPVCYGICYYFLLAVTNSTLSIGAFAVFKVTIAIYASIFGILYMFLHFDSKTGWTKGGDNTFTVIAAVFASFFAVVASVYFHHFVQIDNLERRNRVRSVSSPNPFERIVIKERPIKIFDYAKWVFLVTFIAYVLMSLASIYFVGWYSLVSVICGSIHYALMAISLFFEPYRLCFIGAFVVFKGVISFLLVLCSFTLMALLHKEMALMITGAVIAWLLIVFFLFSSAYFYRCYLFIEFEEKGLVGPHSHNEIEMAEKEPMIEEADPNLGAPFPHVIPSAPPPEF</sequence>
<keyword evidence="1" id="KW-0812">Transmembrane</keyword>